<feature type="transmembrane region" description="Helical" evidence="1">
    <location>
        <begin position="47"/>
        <end position="67"/>
    </location>
</feature>
<keyword evidence="1" id="KW-0812">Transmembrane</keyword>
<protein>
    <submittedName>
        <fullName evidence="2">Uncharacterized protein</fullName>
    </submittedName>
</protein>
<dbReference type="RefSeq" id="WP_310028680.1">
    <property type="nucleotide sequence ID" value="NZ_JAVDVI010000022.1"/>
</dbReference>
<gene>
    <name evidence="2" type="ORF">J2X31_003555</name>
</gene>
<organism evidence="2 3">
    <name type="scientific">Flavobacterium arsenatis</name>
    <dbReference type="NCBI Taxonomy" id="1484332"/>
    <lineage>
        <taxon>Bacteria</taxon>
        <taxon>Pseudomonadati</taxon>
        <taxon>Bacteroidota</taxon>
        <taxon>Flavobacteriia</taxon>
        <taxon>Flavobacteriales</taxon>
        <taxon>Flavobacteriaceae</taxon>
        <taxon>Flavobacterium</taxon>
    </lineage>
</organism>
<accession>A0ABU1TUH3</accession>
<sequence length="74" mass="8464">MLLLNQLATQTNGQTFMPDQLDSLIKNLLENEDYKAIQKEITKNIPLIDSVLLLILIAVSLASEWFIRKYNGML</sequence>
<evidence type="ECO:0000256" key="1">
    <source>
        <dbReference type="SAM" id="Phobius"/>
    </source>
</evidence>
<reference evidence="2 3" key="1">
    <citation type="submission" date="2023-07" db="EMBL/GenBank/DDBJ databases">
        <title>Sorghum-associated microbial communities from plants grown in Nebraska, USA.</title>
        <authorList>
            <person name="Schachtman D."/>
        </authorList>
    </citation>
    <scope>NUCLEOTIDE SEQUENCE [LARGE SCALE GENOMIC DNA]</scope>
    <source>
        <strain evidence="2 3">3773</strain>
    </source>
</reference>
<dbReference type="EMBL" id="JAVDVI010000022">
    <property type="protein sequence ID" value="MDR6969522.1"/>
    <property type="molecule type" value="Genomic_DNA"/>
</dbReference>
<keyword evidence="1" id="KW-1133">Transmembrane helix</keyword>
<comment type="caution">
    <text evidence="2">The sequence shown here is derived from an EMBL/GenBank/DDBJ whole genome shotgun (WGS) entry which is preliminary data.</text>
</comment>
<evidence type="ECO:0000313" key="2">
    <source>
        <dbReference type="EMBL" id="MDR6969522.1"/>
    </source>
</evidence>
<keyword evidence="1" id="KW-0472">Membrane</keyword>
<evidence type="ECO:0000313" key="3">
    <source>
        <dbReference type="Proteomes" id="UP001255185"/>
    </source>
</evidence>
<dbReference type="Proteomes" id="UP001255185">
    <property type="component" value="Unassembled WGS sequence"/>
</dbReference>
<name>A0ABU1TUH3_9FLAO</name>
<keyword evidence="3" id="KW-1185">Reference proteome</keyword>
<proteinExistence type="predicted"/>